<proteinExistence type="inferred from homology"/>
<dbReference type="AlphaFoldDB" id="A0A2K8Z3W9"/>
<comment type="similarity">
    <text evidence="1">Belongs to the membrane fusion protein (MFP) (TC 8.A.1) family.</text>
</comment>
<feature type="transmembrane region" description="Helical" evidence="3">
    <location>
        <begin position="6"/>
        <end position="24"/>
    </location>
</feature>
<dbReference type="PANTHER" id="PTHR30469:SF15">
    <property type="entry name" value="HLYD FAMILY OF SECRETION PROTEINS"/>
    <property type="match status" value="1"/>
</dbReference>
<dbReference type="EMBL" id="CP025096">
    <property type="protein sequence ID" value="AUD04551.1"/>
    <property type="molecule type" value="Genomic_DNA"/>
</dbReference>
<keyword evidence="2" id="KW-0175">Coiled coil</keyword>
<evidence type="ECO:0000256" key="1">
    <source>
        <dbReference type="ARBA" id="ARBA00009477"/>
    </source>
</evidence>
<dbReference type="SUPFAM" id="SSF111369">
    <property type="entry name" value="HlyD-like secretion proteins"/>
    <property type="match status" value="1"/>
</dbReference>
<dbReference type="RefSeq" id="WP_100990616.1">
    <property type="nucleotide sequence ID" value="NZ_CP025096.1"/>
</dbReference>
<dbReference type="GO" id="GO:0015562">
    <property type="term" value="F:efflux transmembrane transporter activity"/>
    <property type="evidence" value="ECO:0007669"/>
    <property type="project" value="TreeGrafter"/>
</dbReference>
<keyword evidence="3" id="KW-1133">Transmembrane helix</keyword>
<evidence type="ECO:0000256" key="2">
    <source>
        <dbReference type="SAM" id="Coils"/>
    </source>
</evidence>
<keyword evidence="3" id="KW-0812">Transmembrane</keyword>
<feature type="domain" description="Multidrug resistance protein MdtA-like barrel-sandwich hybrid" evidence="4">
    <location>
        <begin position="71"/>
        <end position="197"/>
    </location>
</feature>
<evidence type="ECO:0000313" key="8">
    <source>
        <dbReference type="Proteomes" id="UP000232883"/>
    </source>
</evidence>
<keyword evidence="8" id="KW-1185">Reference proteome</keyword>
<dbReference type="Pfam" id="PF25917">
    <property type="entry name" value="BSH_RND"/>
    <property type="match status" value="1"/>
</dbReference>
<dbReference type="InterPro" id="IPR006143">
    <property type="entry name" value="RND_pump_MFP"/>
</dbReference>
<dbReference type="Pfam" id="PF25954">
    <property type="entry name" value="Beta-barrel_RND_2"/>
    <property type="match status" value="1"/>
</dbReference>
<feature type="domain" description="YknX-like C-terminal permuted SH3-like" evidence="6">
    <location>
        <begin position="281"/>
        <end position="349"/>
    </location>
</feature>
<dbReference type="Gene3D" id="2.40.420.20">
    <property type="match status" value="1"/>
</dbReference>
<reference evidence="7 8" key="1">
    <citation type="submission" date="2017-11" db="EMBL/GenBank/DDBJ databases">
        <title>Taxonomic description and genome sequences of Spirosoma HA7 sp. nov., isolated from pollen microhabitat of Corylus avellana.</title>
        <authorList>
            <person name="Ambika Manirajan B."/>
            <person name="Suarez C."/>
            <person name="Ratering S."/>
            <person name="Geissler-Plaum R."/>
            <person name="Cardinale M."/>
            <person name="Sylvia S."/>
        </authorList>
    </citation>
    <scope>NUCLEOTIDE SEQUENCE [LARGE SCALE GENOMIC DNA]</scope>
    <source>
        <strain evidence="7 8">HA7</strain>
    </source>
</reference>
<dbReference type="Gene3D" id="2.40.30.170">
    <property type="match status" value="1"/>
</dbReference>
<evidence type="ECO:0000259" key="5">
    <source>
        <dbReference type="Pfam" id="PF25954"/>
    </source>
</evidence>
<evidence type="ECO:0000313" key="7">
    <source>
        <dbReference type="EMBL" id="AUD04551.1"/>
    </source>
</evidence>
<dbReference type="InterPro" id="IPR058792">
    <property type="entry name" value="Beta-barrel_RND_2"/>
</dbReference>
<gene>
    <name evidence="7" type="ORF">CWM47_23515</name>
</gene>
<dbReference type="KEGG" id="spir:CWM47_23515"/>
<dbReference type="NCBIfam" id="TIGR01730">
    <property type="entry name" value="RND_mfp"/>
    <property type="match status" value="1"/>
</dbReference>
<dbReference type="PANTHER" id="PTHR30469">
    <property type="entry name" value="MULTIDRUG RESISTANCE PROTEIN MDTA"/>
    <property type="match status" value="1"/>
</dbReference>
<evidence type="ECO:0000259" key="4">
    <source>
        <dbReference type="Pfam" id="PF25917"/>
    </source>
</evidence>
<protein>
    <submittedName>
        <fullName evidence="7">Efflux transporter periplasmic adaptor subunit</fullName>
    </submittedName>
</protein>
<feature type="coiled-coil region" evidence="2">
    <location>
        <begin position="111"/>
        <end position="169"/>
    </location>
</feature>
<dbReference type="InterPro" id="IPR058625">
    <property type="entry name" value="MdtA-like_BSH"/>
</dbReference>
<name>A0A2K8Z3W9_9BACT</name>
<dbReference type="OrthoDB" id="9784685at2"/>
<dbReference type="Proteomes" id="UP000232883">
    <property type="component" value="Chromosome"/>
</dbReference>
<accession>A0A2K8Z3W9</accession>
<evidence type="ECO:0000256" key="3">
    <source>
        <dbReference type="SAM" id="Phobius"/>
    </source>
</evidence>
<dbReference type="GO" id="GO:1990281">
    <property type="term" value="C:efflux pump complex"/>
    <property type="evidence" value="ECO:0007669"/>
    <property type="project" value="TreeGrafter"/>
</dbReference>
<dbReference type="Pfam" id="PF25989">
    <property type="entry name" value="YknX_C"/>
    <property type="match status" value="1"/>
</dbReference>
<dbReference type="InterPro" id="IPR058637">
    <property type="entry name" value="YknX-like_C"/>
</dbReference>
<sequence>MKKTTIIVIAGILAVVSLIGFRLASNKKEIDRKNQMPTNTNAAIPVTAATVAEANVAQQLIKTGNLIPFKEADIMATVPGKVTRVNFDLGSTVRQGSTLIQVDSKLKELSLEATQLNIDKLKKDVTRYNTLLAGNATTEIQVNDTKYNYENALNQADQIRKQIQDADVKSPISGRIVKKNIEAGEYVNAGTVLGTILDISRLKVQVLVNEKDVYALRESQPVRVTADVFPDRIFNGTISYIAPQGNEEHNYPVEITLSNGGLLKAGTFVNVDFSKKSNQQALQIPRSALVASIKNPYVYVIEGGKVRQRPIGVGRDFGDTIEVTSGLTAGEQVVTTGQINLSDGSPVQVTK</sequence>
<dbReference type="Gene3D" id="2.40.50.100">
    <property type="match status" value="2"/>
</dbReference>
<evidence type="ECO:0000259" key="6">
    <source>
        <dbReference type="Pfam" id="PF25989"/>
    </source>
</evidence>
<feature type="domain" description="CusB-like beta-barrel" evidence="5">
    <location>
        <begin position="204"/>
        <end position="276"/>
    </location>
</feature>
<organism evidence="7 8">
    <name type="scientific">Spirosoma pollinicola</name>
    <dbReference type="NCBI Taxonomy" id="2057025"/>
    <lineage>
        <taxon>Bacteria</taxon>
        <taxon>Pseudomonadati</taxon>
        <taxon>Bacteroidota</taxon>
        <taxon>Cytophagia</taxon>
        <taxon>Cytophagales</taxon>
        <taxon>Cytophagaceae</taxon>
        <taxon>Spirosoma</taxon>
    </lineage>
</organism>
<keyword evidence="3" id="KW-0472">Membrane</keyword>